<comment type="caution">
    <text evidence="1">The sequence shown here is derived from an EMBL/GenBank/DDBJ whole genome shotgun (WGS) entry which is preliminary data.</text>
</comment>
<evidence type="ECO:0000313" key="1">
    <source>
        <dbReference type="EMBL" id="KAK9151172.1"/>
    </source>
</evidence>
<keyword evidence="2" id="KW-1185">Reference proteome</keyword>
<reference evidence="1 2" key="1">
    <citation type="submission" date="2024-01" db="EMBL/GenBank/DDBJ databases">
        <title>Genome assemblies of Stephania.</title>
        <authorList>
            <person name="Yang L."/>
        </authorList>
    </citation>
    <scope>NUCLEOTIDE SEQUENCE [LARGE SCALE GENOMIC DNA]</scope>
    <source>
        <strain evidence="1">YNDBR</strain>
        <tissue evidence="1">Leaf</tissue>
    </source>
</reference>
<name>A0AAP0KH28_9MAGN</name>
<sequence>MLDPLYVRRLARRICGTTLPFFCLEAFVEWEDSNLIGDWGASDWRPRCPPTRILNFLLALHKRRKWTNLPELLTFGPPPRILYFLLPLIQSSCDVVIVPPTNHSDIP</sequence>
<dbReference type="EMBL" id="JBBNAF010000004">
    <property type="protein sequence ID" value="KAK9151172.1"/>
    <property type="molecule type" value="Genomic_DNA"/>
</dbReference>
<dbReference type="Proteomes" id="UP001420932">
    <property type="component" value="Unassembled WGS sequence"/>
</dbReference>
<evidence type="ECO:0000313" key="2">
    <source>
        <dbReference type="Proteomes" id="UP001420932"/>
    </source>
</evidence>
<proteinExistence type="predicted"/>
<organism evidence="1 2">
    <name type="scientific">Stephania yunnanensis</name>
    <dbReference type="NCBI Taxonomy" id="152371"/>
    <lineage>
        <taxon>Eukaryota</taxon>
        <taxon>Viridiplantae</taxon>
        <taxon>Streptophyta</taxon>
        <taxon>Embryophyta</taxon>
        <taxon>Tracheophyta</taxon>
        <taxon>Spermatophyta</taxon>
        <taxon>Magnoliopsida</taxon>
        <taxon>Ranunculales</taxon>
        <taxon>Menispermaceae</taxon>
        <taxon>Menispermoideae</taxon>
        <taxon>Cissampelideae</taxon>
        <taxon>Stephania</taxon>
    </lineage>
</organism>
<accession>A0AAP0KH28</accession>
<gene>
    <name evidence="1" type="ORF">Syun_009481</name>
</gene>
<dbReference type="AlphaFoldDB" id="A0AAP0KH28"/>
<protein>
    <submittedName>
        <fullName evidence="1">Uncharacterized protein</fullName>
    </submittedName>
</protein>